<dbReference type="STRING" id="688867.SAMN05660236_4791"/>
<dbReference type="RefSeq" id="WP_079689333.1">
    <property type="nucleotide sequence ID" value="NZ_FUZU01000004.1"/>
</dbReference>
<evidence type="ECO:0000259" key="1">
    <source>
        <dbReference type="Pfam" id="PF20041"/>
    </source>
</evidence>
<dbReference type="InterPro" id="IPR054246">
    <property type="entry name" value="DUF6973"/>
</dbReference>
<dbReference type="Pfam" id="PF22322">
    <property type="entry name" value="DUF6973"/>
    <property type="match status" value="1"/>
</dbReference>
<dbReference type="InterPro" id="IPR050708">
    <property type="entry name" value="T6SS_VgrG/RHS"/>
</dbReference>
<proteinExistence type="predicted"/>
<dbReference type="PANTHER" id="PTHR32305:SF15">
    <property type="entry name" value="PROTEIN RHSA-RELATED"/>
    <property type="match status" value="1"/>
</dbReference>
<dbReference type="OrthoDB" id="976756at2"/>
<feature type="domain" description="DUF6443" evidence="1">
    <location>
        <begin position="46"/>
        <end position="176"/>
    </location>
</feature>
<dbReference type="EMBL" id="FUZU01000004">
    <property type="protein sequence ID" value="SKC85021.1"/>
    <property type="molecule type" value="Genomic_DNA"/>
</dbReference>
<evidence type="ECO:0000313" key="3">
    <source>
        <dbReference type="EMBL" id="SKC85021.1"/>
    </source>
</evidence>
<feature type="domain" description="DUF6973" evidence="2">
    <location>
        <begin position="1315"/>
        <end position="1392"/>
    </location>
</feature>
<evidence type="ECO:0000313" key="4">
    <source>
        <dbReference type="Proteomes" id="UP000190961"/>
    </source>
</evidence>
<dbReference type="InterPro" id="IPR022385">
    <property type="entry name" value="Rhs_assc_core"/>
</dbReference>
<gene>
    <name evidence="3" type="ORF">SAMN05660236_4791</name>
</gene>
<dbReference type="Proteomes" id="UP000190961">
    <property type="component" value="Unassembled WGS sequence"/>
</dbReference>
<name>A0A1T5M9U1_9BACT</name>
<reference evidence="3 4" key="1">
    <citation type="submission" date="2017-02" db="EMBL/GenBank/DDBJ databases">
        <authorList>
            <person name="Peterson S.W."/>
        </authorList>
    </citation>
    <scope>NUCLEOTIDE SEQUENCE [LARGE SCALE GENOMIC DNA]</scope>
    <source>
        <strain evidence="3 4">DSM 25262</strain>
    </source>
</reference>
<accession>A0A1T5M9U1</accession>
<dbReference type="NCBIfam" id="TIGR03696">
    <property type="entry name" value="Rhs_assc_core"/>
    <property type="match status" value="1"/>
</dbReference>
<dbReference type="InterPro" id="IPR045619">
    <property type="entry name" value="DUF6443"/>
</dbReference>
<organism evidence="3 4">
    <name type="scientific">Ohtaekwangia koreensis</name>
    <dbReference type="NCBI Taxonomy" id="688867"/>
    <lineage>
        <taxon>Bacteria</taxon>
        <taxon>Pseudomonadati</taxon>
        <taxon>Bacteroidota</taxon>
        <taxon>Cytophagia</taxon>
        <taxon>Cytophagales</taxon>
        <taxon>Fulvivirgaceae</taxon>
        <taxon>Ohtaekwangia</taxon>
    </lineage>
</organism>
<dbReference type="Pfam" id="PF20041">
    <property type="entry name" value="DUF6443"/>
    <property type="match status" value="1"/>
</dbReference>
<protein>
    <submittedName>
        <fullName evidence="3">RHS repeat-associated core domain-containing protein</fullName>
    </submittedName>
</protein>
<dbReference type="Gene3D" id="2.180.10.10">
    <property type="entry name" value="RHS repeat-associated core"/>
    <property type="match status" value="2"/>
</dbReference>
<dbReference type="PANTHER" id="PTHR32305">
    <property type="match status" value="1"/>
</dbReference>
<evidence type="ECO:0000259" key="2">
    <source>
        <dbReference type="Pfam" id="PF22322"/>
    </source>
</evidence>
<sequence>MKALQYIFFLLMITSIPSVCHSQQADVVTAQFKANQIEIVRVKGIKNETGLISLPQSSKLTGVRYQDGLGRTIANVSIQGSPTQKDLYNLPAYDHYGRIDTTYLPFVNSFSDGRWMHRWQAINAQKSFYNNAADKVADDIYPFGVRVLEASPIGLVKEEGSVGNGWQPGSGHTSKEVQRVNTANEVRIWKADATSTGYYAAASLQVFEVTDENGNKGLSFVDKLGKIVEKRIQSKVSTWLKTLFIYDEVGRLRYILQPEGVRQLGTLTSISAALLDNYSYSYVYDQRGRLVEKKVPGTAPIYYAYDPLDRLILIQDGNVRASNKWYFIKYDNKGRSVLEGLYTNTTYTTRAAIQTNVLDVLYSNTTDPYFEKKQSGSSHGYSNQCFPTANTEALVVKYYDDYDFDSNGTNDYSYIAQGFAEEGQQAEARGKITGAKSLIVGTSSWLVNYIFYDFKNRVIQVRSNNHLSLTADNLSSYEYNFDGSVKTTKVFHNAGGTNQTTVLNKYNYDHTGRLLRVYQSNNGSADQLLVQYEYNEIGELVDKKLHNTTGSNFLQSVDYRYTIKGALSSINNAQLIANSSNDEGDDYFGLELLYNTVETGLNNQTGDTVYWNGNIGAIKWKSVGYTSGQSDQRSYKFRYDKANRLTSATFQAYGTSWNKELNTLNETLTYDYNGNIKTLQRNRNLRGMSGLTVTSSPQAIDNLTYTYATSGVSNYLNKVEDAVTGTTGQAGFNNLVNTSNEYTYNTSGSILSDANKGITGTIYNDIGKASEVSFSDGKKITYIYDASGTKLNTKVFQNTTLLSSTDYVGSFVYDNNNLSFFGSPEGRVVKNGTTLEYQYAIADHQGNTRVLFTSSSATSQTATADFEAASNSSVDNYPSGGSRSGWDLFNHTGVGTTPTYSQLLNGGNNSQIGVSKSYTVYPGDKVKIEAYAKYYNVQSTNSNLSAFAAALTSAFGVTAASTGEAALKYQGLNAYGSVVAGGGGVGSNSFPKLFVNILIFDKNFKLLDIAFEQIDGGAQTGVTPKAAHDYMSREYTVKEAGYAFVYLSNESSTYVEGYFDDVTFTYTPGNILQYNEYYPFGLQTVNSWTRESNKNNYLYNAGSELNVTSGVYEMLFRNYDPALGRMLQIDPLAEKYSDISPFNYAFNDPVYWNDPAGADPNDPDHEVYTRPIIDEPGGVESGMIFVNGRLMNPRSSSGQRQWSGTDLQQAQYQYALAGFGGAGGISLGSVPLTNYPKDENGYYYGERLVDVSKDTWWDEEAGIQRYYKYYERLYFAPQGGQDGDGYRSRMSAQELSIFDNMTRGQQTAYLVNGNYAKGLAQELFSESTLFQGNGDAFRHALFSALNSRDLGLDLAKRLGDAHELHRNENPLGREMDLYNNQVGRDIFTLLNSRGLAQGHFSTENLAIVVMKAVAQGFLREIANGTLIPTKK</sequence>
<keyword evidence="4" id="KW-1185">Reference proteome</keyword>